<feature type="transmembrane region" description="Helical" evidence="7">
    <location>
        <begin position="312"/>
        <end position="332"/>
    </location>
</feature>
<feature type="transmembrane region" description="Helical" evidence="7">
    <location>
        <begin position="380"/>
        <end position="397"/>
    </location>
</feature>
<dbReference type="Proteomes" id="UP000270988">
    <property type="component" value="Chromosome"/>
</dbReference>
<feature type="compositionally biased region" description="Polar residues" evidence="6">
    <location>
        <begin position="573"/>
        <end position="583"/>
    </location>
</feature>
<feature type="transmembrane region" description="Helical" evidence="7">
    <location>
        <begin position="434"/>
        <end position="454"/>
    </location>
</feature>
<dbReference type="PANTHER" id="PTHR30250:SF11">
    <property type="entry name" value="O-ANTIGEN TRANSPORTER-RELATED"/>
    <property type="match status" value="1"/>
</dbReference>
<accession>A0A448USH0</accession>
<dbReference type="EMBL" id="LR134521">
    <property type="protein sequence ID" value="VEJ28873.1"/>
    <property type="molecule type" value="Genomic_DNA"/>
</dbReference>
<feature type="transmembrane region" description="Helical" evidence="7">
    <location>
        <begin position="12"/>
        <end position="32"/>
    </location>
</feature>
<feature type="transmembrane region" description="Helical" evidence="7">
    <location>
        <begin position="822"/>
        <end position="841"/>
    </location>
</feature>
<dbReference type="GO" id="GO:0005886">
    <property type="term" value="C:plasma membrane"/>
    <property type="evidence" value="ECO:0007669"/>
    <property type="project" value="UniProtKB-SubCell"/>
</dbReference>
<feature type="transmembrane region" description="Helical" evidence="7">
    <location>
        <begin position="156"/>
        <end position="174"/>
    </location>
</feature>
<keyword evidence="4 7" id="KW-1133">Transmembrane helix</keyword>
<name>A0A448USH0_9MICC</name>
<feature type="domain" description="Polysaccharide chain length determinant N-terminal" evidence="8">
    <location>
        <begin position="810"/>
        <end position="893"/>
    </location>
</feature>
<feature type="transmembrane region" description="Helical" evidence="7">
    <location>
        <begin position="88"/>
        <end position="111"/>
    </location>
</feature>
<dbReference type="PANTHER" id="PTHR30250">
    <property type="entry name" value="PST FAMILY PREDICTED COLANIC ACID TRANSPORTER"/>
    <property type="match status" value="1"/>
</dbReference>
<feature type="transmembrane region" description="Helical" evidence="7">
    <location>
        <begin position="44"/>
        <end position="67"/>
    </location>
</feature>
<evidence type="ECO:0000256" key="1">
    <source>
        <dbReference type="ARBA" id="ARBA00004651"/>
    </source>
</evidence>
<feature type="transmembrane region" description="Helical" evidence="7">
    <location>
        <begin position="460"/>
        <end position="478"/>
    </location>
</feature>
<feature type="region of interest" description="Disordered" evidence="6">
    <location>
        <begin position="731"/>
        <end position="789"/>
    </location>
</feature>
<dbReference type="AlphaFoldDB" id="A0A448USH0"/>
<feature type="compositionally biased region" description="Low complexity" evidence="6">
    <location>
        <begin position="744"/>
        <end position="756"/>
    </location>
</feature>
<dbReference type="Pfam" id="PF02706">
    <property type="entry name" value="Wzz"/>
    <property type="match status" value="1"/>
</dbReference>
<reference evidence="9 10" key="1">
    <citation type="submission" date="2018-12" db="EMBL/GenBank/DDBJ databases">
        <authorList>
            <consortium name="Pathogen Informatics"/>
        </authorList>
    </citation>
    <scope>NUCLEOTIDE SEQUENCE [LARGE SCALE GENOMIC DNA]</scope>
    <source>
        <strain evidence="9 10">NCTC10918</strain>
    </source>
</reference>
<keyword evidence="2" id="KW-1003">Cell membrane</keyword>
<feature type="transmembrane region" description="Helical" evidence="7">
    <location>
        <begin position="344"/>
        <end position="368"/>
    </location>
</feature>
<dbReference type="STRING" id="762948.HMPREF0733_11474"/>
<keyword evidence="3 7" id="KW-0812">Transmembrane</keyword>
<feature type="compositionally biased region" description="Basic and acidic residues" evidence="6">
    <location>
        <begin position="629"/>
        <end position="642"/>
    </location>
</feature>
<evidence type="ECO:0000256" key="4">
    <source>
        <dbReference type="ARBA" id="ARBA00022989"/>
    </source>
</evidence>
<evidence type="ECO:0000256" key="7">
    <source>
        <dbReference type="SAM" id="Phobius"/>
    </source>
</evidence>
<sequence>MARHASLARSGSLASLCVMYGAGIAFVTTLVVSNGIGAAGAGEFFRLMALFAIGTSLSVFGADTGLVRTMSAQRALGRYSALPQLIRFALFPSVLLAVVVALAALVYSLIMPGSDEYATALRVSAPFLIIAAAMTVGFGALRGLNQVVTFTLLQNVVLPTLRLAGVALAVILAGSLMGLVWAWTIPVIITTAVTAYLLNRPLPEEMSQDTPPTTNEHQDAPEETLRSFWMFSSARGVAAIVETALEWIDVLVIAAFLGPAAGGVYGAVNRCVRVGTMVEHTGRIVTGPSISAALATQNLVRAREIFLATTRVLTALAWPFYLSLAFFGPVLLRFFGKGFESGAGILWVICPAAMLAMSAGGVQSVLLMSGKSRWQLLNKLSALVLAIILNLTLVPLWGLYGAVTAWAAALLIDTFLASYQVFKLVGIRATVKEMAPALILGGVVPTVCALIPLAVLGQSLVALVLYLVLLVPSYGYLLKRFRKPLGVERFLSARKKPATAEEVVAAQTPENAPTTVMAIVRSPSKFSAVRAAIAQGRREAFPQYTDSGADAQRLNDALAHGATMVQLVGVSPQHPQRSSSIASAVTAALSKTPPAQSSDAQSQQHTAAETHLSATPPAEGTAVHHKQLHEKGQTPHMGREQESAPQANASSQDHSNPQTGKTPHIEKSPTVPIFLGAAAGDEPGSPDSAVGTLRNALPQDSAQPEADKSPEPAQPVQAVKKPRLPAIAQATANGAPDTPTGMIPAQPAAKTQATPAESTDAEAPAKSSEDTTDSHNTTPITNHERPRIIVQKENTMENSSTSEKQPSASLLEQVQRVWRHKLIVLIPIVVMAILAGTYGVISPASYAAKSTVVVYPLVNDPSGTGSANSVKVDINTESRAASSRQVAERAITKAQANQEGPNYQEMNVDKLVAATKVTGTSQSAVLDIEVTLPNAKQAADYANAVAAAYLEVRSEGLKATVDDRLKKLDEKIDEAKNSTTIPASELTQLRERRSQLELISQEGGRVVSSAQVPKSQKGLSPMVLTVVGGAFGLLVGIAAAYIYDRSMRTLGYAGRLKEMGIDSHELKPNDTEGALLLLHRVGATDGDLKKAGYAGITLSSASGKLAYRMYQALYTALPSDQVRFIDYKSLKDSHSLQNPEKYVAGNSIPVVVDLGNSATLPQVVRFSNATRLCLIPVNKDTNRAKLRELFSYLQTLENTVSIAVFMEPQKEG</sequence>
<evidence type="ECO:0000256" key="3">
    <source>
        <dbReference type="ARBA" id="ARBA00022692"/>
    </source>
</evidence>
<feature type="compositionally biased region" description="Low complexity" evidence="6">
    <location>
        <begin position="595"/>
        <end position="607"/>
    </location>
</feature>
<gene>
    <name evidence="9" type="ORF">NCTC10918_00111</name>
</gene>
<dbReference type="InterPro" id="IPR050833">
    <property type="entry name" value="Poly_Biosynth_Transport"/>
</dbReference>
<dbReference type="Pfam" id="PF01943">
    <property type="entry name" value="Polysacc_synt"/>
    <property type="match status" value="1"/>
</dbReference>
<feature type="region of interest" description="Disordered" evidence="6">
    <location>
        <begin position="698"/>
        <end position="719"/>
    </location>
</feature>
<protein>
    <submittedName>
        <fullName evidence="9">Capsular polysaccharide biosynthesis protein</fullName>
    </submittedName>
</protein>
<evidence type="ECO:0000313" key="10">
    <source>
        <dbReference type="Proteomes" id="UP000270988"/>
    </source>
</evidence>
<organism evidence="9 10">
    <name type="scientific">Rothia dentocariosa</name>
    <dbReference type="NCBI Taxonomy" id="2047"/>
    <lineage>
        <taxon>Bacteria</taxon>
        <taxon>Bacillati</taxon>
        <taxon>Actinomycetota</taxon>
        <taxon>Actinomycetes</taxon>
        <taxon>Micrococcales</taxon>
        <taxon>Micrococcaceae</taxon>
        <taxon>Rothia</taxon>
    </lineage>
</organism>
<comment type="subcellular location">
    <subcellularLocation>
        <location evidence="1">Cell membrane</location>
        <topology evidence="1">Multi-pass membrane protein</topology>
    </subcellularLocation>
</comment>
<keyword evidence="5 7" id="KW-0472">Membrane</keyword>
<dbReference type="InterPro" id="IPR003856">
    <property type="entry name" value="LPS_length_determ_N"/>
</dbReference>
<feature type="region of interest" description="Disordered" evidence="6">
    <location>
        <begin position="570"/>
        <end position="668"/>
    </location>
</feature>
<proteinExistence type="predicted"/>
<feature type="transmembrane region" description="Helical" evidence="7">
    <location>
        <begin position="1022"/>
        <end position="1043"/>
    </location>
</feature>
<dbReference type="InterPro" id="IPR002797">
    <property type="entry name" value="Polysacc_synth"/>
</dbReference>
<evidence type="ECO:0000256" key="6">
    <source>
        <dbReference type="SAM" id="MobiDB-lite"/>
    </source>
</evidence>
<feature type="compositionally biased region" description="Polar residues" evidence="6">
    <location>
        <begin position="643"/>
        <end position="661"/>
    </location>
</feature>
<evidence type="ECO:0000313" key="9">
    <source>
        <dbReference type="EMBL" id="VEJ28873.1"/>
    </source>
</evidence>
<feature type="transmembrane region" description="Helical" evidence="7">
    <location>
        <begin position="123"/>
        <end position="144"/>
    </location>
</feature>
<evidence type="ECO:0000259" key="8">
    <source>
        <dbReference type="Pfam" id="PF02706"/>
    </source>
</evidence>
<feature type="transmembrane region" description="Helical" evidence="7">
    <location>
        <begin position="403"/>
        <end position="422"/>
    </location>
</feature>
<evidence type="ECO:0000256" key="5">
    <source>
        <dbReference type="ARBA" id="ARBA00023136"/>
    </source>
</evidence>
<evidence type="ECO:0000256" key="2">
    <source>
        <dbReference type="ARBA" id="ARBA00022475"/>
    </source>
</evidence>